<dbReference type="EMBL" id="MLJW01000390">
    <property type="protein sequence ID" value="OIQ88048.1"/>
    <property type="molecule type" value="Genomic_DNA"/>
</dbReference>
<proteinExistence type="predicted"/>
<dbReference type="AlphaFoldDB" id="A0A1J5QWV7"/>
<accession>A0A1J5QWV7</accession>
<comment type="caution">
    <text evidence="2">The sequence shown here is derived from an EMBL/GenBank/DDBJ whole genome shotgun (WGS) entry which is preliminary data.</text>
</comment>
<sequence length="189" mass="21420">MFLRTDHSAIQGWSGEGSRVRGTWGRGNKPTKHLRRSSISLIPRLKLWDLCSKNLRPPRKGSNTNFPISMPIQVPQYRRTTGARSIRMGLYNKTRPSLVGWSKEPLRSTCDLVRFRRRQLTNIPTCSRCCARCRENRCLLLSKHDEPIRNVGRMVLSWMNADTKLAAEKGGAKLGNKLFHGVGAIAEPP</sequence>
<gene>
    <name evidence="2" type="ORF">GALL_300550</name>
</gene>
<reference evidence="2" key="1">
    <citation type="submission" date="2016-10" db="EMBL/GenBank/DDBJ databases">
        <title>Sequence of Gallionella enrichment culture.</title>
        <authorList>
            <person name="Poehlein A."/>
            <person name="Muehling M."/>
            <person name="Daniel R."/>
        </authorList>
    </citation>
    <scope>NUCLEOTIDE SEQUENCE</scope>
</reference>
<organism evidence="2">
    <name type="scientific">mine drainage metagenome</name>
    <dbReference type="NCBI Taxonomy" id="410659"/>
    <lineage>
        <taxon>unclassified sequences</taxon>
        <taxon>metagenomes</taxon>
        <taxon>ecological metagenomes</taxon>
    </lineage>
</organism>
<protein>
    <submittedName>
        <fullName evidence="2">Uncharacterized protein</fullName>
    </submittedName>
</protein>
<evidence type="ECO:0000313" key="2">
    <source>
        <dbReference type="EMBL" id="OIQ88048.1"/>
    </source>
</evidence>
<feature type="region of interest" description="Disordered" evidence="1">
    <location>
        <begin position="12"/>
        <end position="33"/>
    </location>
</feature>
<name>A0A1J5QWV7_9ZZZZ</name>
<evidence type="ECO:0000256" key="1">
    <source>
        <dbReference type="SAM" id="MobiDB-lite"/>
    </source>
</evidence>